<sequence length="133" mass="15568">MGGDQKYNTILRSYFREARAYFYCFDLGDHSSFENTLSKFEDWKSQYEIANVYDVLESTDACLILLGLKADLPHQVDREEVYEFLEKIIPSSDTKYLHTCRVQYFELSSKRDSYQDLILPFIYGCSVLGKLVP</sequence>
<dbReference type="Gene3D" id="3.40.50.300">
    <property type="entry name" value="P-loop containing nucleotide triphosphate hydrolases"/>
    <property type="match status" value="1"/>
</dbReference>
<protein>
    <submittedName>
        <fullName evidence="1">Uncharacterized protein</fullName>
    </submittedName>
</protein>
<dbReference type="InterPro" id="IPR001806">
    <property type="entry name" value="Small_GTPase"/>
</dbReference>
<gene>
    <name evidence="1" type="ORF">C9374_009504</name>
</gene>
<comment type="caution">
    <text evidence="1">The sequence shown here is derived from an EMBL/GenBank/DDBJ whole genome shotgun (WGS) entry which is preliminary data.</text>
</comment>
<dbReference type="GO" id="GO:0003924">
    <property type="term" value="F:GTPase activity"/>
    <property type="evidence" value="ECO:0007669"/>
    <property type="project" value="InterPro"/>
</dbReference>
<dbReference type="RefSeq" id="XP_044554821.1">
    <property type="nucleotide sequence ID" value="XM_044699699.1"/>
</dbReference>
<dbReference type="Proteomes" id="UP000816034">
    <property type="component" value="Unassembled WGS sequence"/>
</dbReference>
<dbReference type="AlphaFoldDB" id="A0AA88H4S9"/>
<evidence type="ECO:0000313" key="1">
    <source>
        <dbReference type="EMBL" id="KAG2392927.1"/>
    </source>
</evidence>
<keyword evidence="2" id="KW-1185">Reference proteome</keyword>
<dbReference type="EMBL" id="PYSW02000003">
    <property type="protein sequence ID" value="KAG2392927.1"/>
    <property type="molecule type" value="Genomic_DNA"/>
</dbReference>
<name>A0AA88H4S9_NAELO</name>
<dbReference type="PROSITE" id="PS51419">
    <property type="entry name" value="RAB"/>
    <property type="match status" value="1"/>
</dbReference>
<reference evidence="1 2" key="1">
    <citation type="journal article" date="2018" name="BMC Genomics">
        <title>The genome of Naegleria lovaniensis, the basis for a comparative approach to unravel pathogenicity factors of the human pathogenic amoeba N. fowleri.</title>
        <authorList>
            <person name="Liechti N."/>
            <person name="Schurch N."/>
            <person name="Bruggmann R."/>
            <person name="Wittwer M."/>
        </authorList>
    </citation>
    <scope>NUCLEOTIDE SEQUENCE [LARGE SCALE GENOMIC DNA]</scope>
    <source>
        <strain evidence="1 2">ATCC 30569</strain>
    </source>
</reference>
<dbReference type="GO" id="GO:0005525">
    <property type="term" value="F:GTP binding"/>
    <property type="evidence" value="ECO:0007669"/>
    <property type="project" value="InterPro"/>
</dbReference>
<accession>A0AA88H4S9</accession>
<organism evidence="1 2">
    <name type="scientific">Naegleria lovaniensis</name>
    <name type="common">Amoeba</name>
    <dbReference type="NCBI Taxonomy" id="51637"/>
    <lineage>
        <taxon>Eukaryota</taxon>
        <taxon>Discoba</taxon>
        <taxon>Heterolobosea</taxon>
        <taxon>Tetramitia</taxon>
        <taxon>Eutetramitia</taxon>
        <taxon>Vahlkampfiidae</taxon>
        <taxon>Naegleria</taxon>
    </lineage>
</organism>
<dbReference type="InterPro" id="IPR027417">
    <property type="entry name" value="P-loop_NTPase"/>
</dbReference>
<dbReference type="GeneID" id="68101958"/>
<dbReference type="Pfam" id="PF00071">
    <property type="entry name" value="Ras"/>
    <property type="match status" value="1"/>
</dbReference>
<dbReference type="SUPFAM" id="SSF52540">
    <property type="entry name" value="P-loop containing nucleoside triphosphate hydrolases"/>
    <property type="match status" value="1"/>
</dbReference>
<evidence type="ECO:0000313" key="2">
    <source>
        <dbReference type="Proteomes" id="UP000816034"/>
    </source>
</evidence>
<proteinExistence type="predicted"/>